<feature type="binding site" evidence="4">
    <location>
        <position position="66"/>
    </location>
    <ligand>
        <name>Mg(2+)</name>
        <dbReference type="ChEBI" id="CHEBI:18420"/>
        <label>1</label>
        <note>catalytic</note>
    </ligand>
</feature>
<dbReference type="Gene3D" id="3.30.540.10">
    <property type="entry name" value="Fructose-1,6-Bisphosphatase, subunit A, domain 1"/>
    <property type="match status" value="1"/>
</dbReference>
<dbReference type="GO" id="GO:0046872">
    <property type="term" value="F:metal ion binding"/>
    <property type="evidence" value="ECO:0007669"/>
    <property type="project" value="UniProtKB-KW"/>
</dbReference>
<keyword evidence="1 4" id="KW-0479">Metal-binding</keyword>
<dbReference type="PROSITE" id="PS00629">
    <property type="entry name" value="IMP_1"/>
    <property type="match status" value="1"/>
</dbReference>
<feature type="binding site" evidence="4">
    <location>
        <position position="87"/>
    </location>
    <ligand>
        <name>Mg(2+)</name>
        <dbReference type="ChEBI" id="CHEBI:18420"/>
        <label>1</label>
        <note>catalytic</note>
    </ligand>
</feature>
<accession>A0A4V3JXT6</accession>
<proteinExistence type="predicted"/>
<feature type="binding site" evidence="4">
    <location>
        <position position="84"/>
    </location>
    <ligand>
        <name>Mg(2+)</name>
        <dbReference type="ChEBI" id="CHEBI:18420"/>
        <label>1</label>
        <note>catalytic</note>
    </ligand>
</feature>
<evidence type="ECO:0000313" key="6">
    <source>
        <dbReference type="Proteomes" id="UP000298058"/>
    </source>
</evidence>
<gene>
    <name evidence="5" type="ORF">EHS15_14035</name>
</gene>
<sequence>MGNEDFVEVWNWVLEAGDQILAIYQTDFAVKDKGGNDPVTEADLLASEFLQKKISERFPKHGFLSEEIRDNSDRLDKEWVWILDPIDGTREFVKKNDQFALSLGLVRNGTPVWGVIFNPATGEFFSKLDSTFFIKLTPPFFTAENLEKILLTSKSVFSHEDIDFGKEHKPILNVSYSEMKEGLFEDSFWKDGFEIKAMGSIAYKLGLLSAGHVDLIVSLKPKNEWDICGGISLLDEENFKYFPLKKDSNYSFNRKDTKSFGLVAGNKKAVGYLEKLVSISTLSERVKDKW</sequence>
<dbReference type="Proteomes" id="UP000298058">
    <property type="component" value="Unassembled WGS sequence"/>
</dbReference>
<dbReference type="GO" id="GO:0008934">
    <property type="term" value="F:inositol monophosphate 1-phosphatase activity"/>
    <property type="evidence" value="ECO:0007669"/>
    <property type="project" value="TreeGrafter"/>
</dbReference>
<dbReference type="InterPro" id="IPR000760">
    <property type="entry name" value="Inositol_monophosphatase-like"/>
</dbReference>
<reference evidence="5" key="1">
    <citation type="journal article" date="2019" name="PLoS Negl. Trop. Dis.">
        <title>Revisiting the worldwide diversity of Leptospira species in the environment.</title>
        <authorList>
            <person name="Vincent A.T."/>
            <person name="Schiettekatte O."/>
            <person name="Bourhy P."/>
            <person name="Veyrier F.J."/>
            <person name="Picardeau M."/>
        </authorList>
    </citation>
    <scope>NUCLEOTIDE SEQUENCE [LARGE SCALE GENOMIC DNA]</scope>
    <source>
        <strain evidence="5">201300427</strain>
    </source>
</reference>
<dbReference type="PANTHER" id="PTHR20854:SF4">
    <property type="entry name" value="INOSITOL-1-MONOPHOSPHATASE-RELATED"/>
    <property type="match status" value="1"/>
</dbReference>
<dbReference type="SUPFAM" id="SSF56655">
    <property type="entry name" value="Carbohydrate phosphatase"/>
    <property type="match status" value="1"/>
</dbReference>
<evidence type="ECO:0000256" key="1">
    <source>
        <dbReference type="ARBA" id="ARBA00022723"/>
    </source>
</evidence>
<dbReference type="GO" id="GO:0006020">
    <property type="term" value="P:inositol metabolic process"/>
    <property type="evidence" value="ECO:0007669"/>
    <property type="project" value="TreeGrafter"/>
</dbReference>
<keyword evidence="2" id="KW-0378">Hydrolase</keyword>
<protein>
    <submittedName>
        <fullName evidence="5">3'(2'),5'-bisphosphate nucleotidase CysQ</fullName>
    </submittedName>
</protein>
<dbReference type="RefSeq" id="WP_135761189.1">
    <property type="nucleotide sequence ID" value="NZ_RQHW01000047.1"/>
</dbReference>
<evidence type="ECO:0000256" key="3">
    <source>
        <dbReference type="ARBA" id="ARBA00022842"/>
    </source>
</evidence>
<keyword evidence="6" id="KW-1185">Reference proteome</keyword>
<comment type="cofactor">
    <cofactor evidence="4">
        <name>Mg(2+)</name>
        <dbReference type="ChEBI" id="CHEBI:18420"/>
    </cofactor>
</comment>
<dbReference type="EMBL" id="RQHW01000047">
    <property type="protein sequence ID" value="TGN18506.1"/>
    <property type="molecule type" value="Genomic_DNA"/>
</dbReference>
<dbReference type="AlphaFoldDB" id="A0A4V3JXT6"/>
<feature type="binding site" evidence="4">
    <location>
        <position position="226"/>
    </location>
    <ligand>
        <name>Mg(2+)</name>
        <dbReference type="ChEBI" id="CHEBI:18420"/>
        <label>1</label>
        <note>catalytic</note>
    </ligand>
</feature>
<dbReference type="CDD" id="cd01638">
    <property type="entry name" value="CysQ"/>
    <property type="match status" value="1"/>
</dbReference>
<dbReference type="Gene3D" id="3.40.190.80">
    <property type="match status" value="1"/>
</dbReference>
<keyword evidence="3 4" id="KW-0460">Magnesium</keyword>
<dbReference type="Pfam" id="PF00459">
    <property type="entry name" value="Inositol_P"/>
    <property type="match status" value="1"/>
</dbReference>
<dbReference type="OrthoDB" id="9772456at2"/>
<name>A0A4V3JXT6_9LEPT</name>
<evidence type="ECO:0000256" key="2">
    <source>
        <dbReference type="ARBA" id="ARBA00022801"/>
    </source>
</evidence>
<evidence type="ECO:0000313" key="5">
    <source>
        <dbReference type="EMBL" id="TGN18506.1"/>
    </source>
</evidence>
<dbReference type="PANTHER" id="PTHR20854">
    <property type="entry name" value="INOSITOL MONOPHOSPHATASE"/>
    <property type="match status" value="1"/>
</dbReference>
<dbReference type="InterPro" id="IPR020583">
    <property type="entry name" value="Inositol_monoP_metal-BS"/>
</dbReference>
<dbReference type="GO" id="GO:0007165">
    <property type="term" value="P:signal transduction"/>
    <property type="evidence" value="ECO:0007669"/>
    <property type="project" value="TreeGrafter"/>
</dbReference>
<evidence type="ECO:0000256" key="4">
    <source>
        <dbReference type="PIRSR" id="PIRSR600760-2"/>
    </source>
</evidence>
<comment type="caution">
    <text evidence="5">The sequence shown here is derived from an EMBL/GenBank/DDBJ whole genome shotgun (WGS) entry which is preliminary data.</text>
</comment>
<feature type="binding site" evidence="4">
    <location>
        <position position="86"/>
    </location>
    <ligand>
        <name>Mg(2+)</name>
        <dbReference type="ChEBI" id="CHEBI:18420"/>
        <label>1</label>
        <note>catalytic</note>
    </ligand>
</feature>
<dbReference type="PRINTS" id="PR00377">
    <property type="entry name" value="IMPHPHTASES"/>
</dbReference>
<organism evidence="5 6">
    <name type="scientific">Leptospira idonii</name>
    <dbReference type="NCBI Taxonomy" id="1193500"/>
    <lineage>
        <taxon>Bacteria</taxon>
        <taxon>Pseudomonadati</taxon>
        <taxon>Spirochaetota</taxon>
        <taxon>Spirochaetia</taxon>
        <taxon>Leptospirales</taxon>
        <taxon>Leptospiraceae</taxon>
        <taxon>Leptospira</taxon>
    </lineage>
</organism>